<dbReference type="EMBL" id="FZMP01000135">
    <property type="protein sequence ID" value="SNQ61025.1"/>
    <property type="molecule type" value="Genomic_DNA"/>
</dbReference>
<dbReference type="Proteomes" id="UP000218615">
    <property type="component" value="Unassembled WGS sequence"/>
</dbReference>
<reference evidence="2" key="1">
    <citation type="submission" date="2017-06" db="EMBL/GenBank/DDBJ databases">
        <authorList>
            <person name="Cremers G."/>
        </authorList>
    </citation>
    <scope>NUCLEOTIDE SEQUENCE [LARGE SCALE GENOMIC DNA]</scope>
</reference>
<name>A0A284VP19_9EURY</name>
<dbReference type="SUPFAM" id="SSF52540">
    <property type="entry name" value="P-loop containing nucleoside triphosphate hydrolases"/>
    <property type="match status" value="1"/>
</dbReference>
<organism evidence="1 2">
    <name type="scientific">Candidatus Methanoperedens nitratireducens</name>
    <dbReference type="NCBI Taxonomy" id="1392998"/>
    <lineage>
        <taxon>Archaea</taxon>
        <taxon>Methanobacteriati</taxon>
        <taxon>Methanobacteriota</taxon>
        <taxon>Stenosarchaea group</taxon>
        <taxon>Methanomicrobia</taxon>
        <taxon>Methanosarcinales</taxon>
        <taxon>ANME-2 cluster</taxon>
        <taxon>Candidatus Methanoperedentaceae</taxon>
        <taxon>Candidatus Methanoperedens</taxon>
    </lineage>
</organism>
<sequence>MPILKLASEFFNHDAQAGGFFPETHINHTFDVEKFIQQRGKNTVVEGIRGTGKTHILRMIGNNYLQNFEKYKVLPIYMSLASLSQWDKDISRFRIQLYAGIVLEAINKIENNKKNF</sequence>
<dbReference type="InterPro" id="IPR027417">
    <property type="entry name" value="P-loop_NTPase"/>
</dbReference>
<keyword evidence="2" id="KW-1185">Reference proteome</keyword>
<evidence type="ECO:0000313" key="1">
    <source>
        <dbReference type="EMBL" id="SNQ61025.1"/>
    </source>
</evidence>
<protein>
    <submittedName>
        <fullName evidence="1">Uncharacterized protein</fullName>
    </submittedName>
</protein>
<dbReference type="RefSeq" id="WP_096205618.1">
    <property type="nucleotide sequence ID" value="NZ_FZMP01000135.1"/>
</dbReference>
<dbReference type="AlphaFoldDB" id="A0A284VP19"/>
<gene>
    <name evidence="1" type="ORF">MNV_220019</name>
</gene>
<evidence type="ECO:0000313" key="2">
    <source>
        <dbReference type="Proteomes" id="UP000218615"/>
    </source>
</evidence>
<dbReference type="Gene3D" id="3.40.50.300">
    <property type="entry name" value="P-loop containing nucleotide triphosphate hydrolases"/>
    <property type="match status" value="1"/>
</dbReference>
<proteinExistence type="predicted"/>
<accession>A0A284VP19</accession>